<evidence type="ECO:0000313" key="2">
    <source>
        <dbReference type="EMBL" id="GFH07971.1"/>
    </source>
</evidence>
<organism evidence="2 3">
    <name type="scientific">Haematococcus lacustris</name>
    <name type="common">Green alga</name>
    <name type="synonym">Haematococcus pluvialis</name>
    <dbReference type="NCBI Taxonomy" id="44745"/>
    <lineage>
        <taxon>Eukaryota</taxon>
        <taxon>Viridiplantae</taxon>
        <taxon>Chlorophyta</taxon>
        <taxon>core chlorophytes</taxon>
        <taxon>Chlorophyceae</taxon>
        <taxon>CS clade</taxon>
        <taxon>Chlamydomonadales</taxon>
        <taxon>Haematococcaceae</taxon>
        <taxon>Haematococcus</taxon>
    </lineage>
</organism>
<gene>
    <name evidence="2" type="ORF">HaLaN_02863</name>
</gene>
<proteinExistence type="predicted"/>
<keyword evidence="1" id="KW-0175">Coiled coil</keyword>
<reference evidence="2 3" key="1">
    <citation type="submission" date="2020-02" db="EMBL/GenBank/DDBJ databases">
        <title>Draft genome sequence of Haematococcus lacustris strain NIES-144.</title>
        <authorList>
            <person name="Morimoto D."/>
            <person name="Nakagawa S."/>
            <person name="Yoshida T."/>
            <person name="Sawayama S."/>
        </authorList>
    </citation>
    <scope>NUCLEOTIDE SEQUENCE [LARGE SCALE GENOMIC DNA]</scope>
    <source>
        <strain evidence="2 3">NIES-144</strain>
    </source>
</reference>
<accession>A0A699YEW1</accession>
<sequence length="338" mass="38845">MFQTGTSASEAGLSMLAQKLVVKLRLKFGEYAADVKSQEIITSEVLKFMQKGLSVRVGIIRARLTGQTPLTNTLAQDKLAQIEGDEWAKIYKYSIAEGIEKEKAAQAAMRERQRQTRDILQHQALARLRSEESDMAARISYDTKQEFKKAEELRAQAKVNLKEYMQSSESLKLSKQQAKEAACQEDLHYKAAWEAQLNKQEKDRLDRLARTKAQQERTAAFAASVTLTENKRWMDPALTEKQRQEREAKLEKQEAERKLRVRQSGLEVAKRLEEQIREKEAAQQAVRLADELKAQAVVQRAVAEEEREQARRAAREAEKLRFRLELEAQMKDNVAKKR</sequence>
<dbReference type="EMBL" id="BLLF01000128">
    <property type="protein sequence ID" value="GFH07971.1"/>
    <property type="molecule type" value="Genomic_DNA"/>
</dbReference>
<dbReference type="Proteomes" id="UP000485058">
    <property type="component" value="Unassembled WGS sequence"/>
</dbReference>
<comment type="caution">
    <text evidence="2">The sequence shown here is derived from an EMBL/GenBank/DDBJ whole genome shotgun (WGS) entry which is preliminary data.</text>
</comment>
<name>A0A699YEW1_HAELA</name>
<keyword evidence="3" id="KW-1185">Reference proteome</keyword>
<evidence type="ECO:0000256" key="1">
    <source>
        <dbReference type="SAM" id="Coils"/>
    </source>
</evidence>
<feature type="coiled-coil region" evidence="1">
    <location>
        <begin position="147"/>
        <end position="327"/>
    </location>
</feature>
<protein>
    <submittedName>
        <fullName evidence="2">Uncharacterized protein</fullName>
    </submittedName>
</protein>
<dbReference type="AlphaFoldDB" id="A0A699YEW1"/>
<evidence type="ECO:0000313" key="3">
    <source>
        <dbReference type="Proteomes" id="UP000485058"/>
    </source>
</evidence>